<gene>
    <name evidence="2" type="ORF">RND71_030319</name>
</gene>
<name>A0AAE1RH94_9SOLA</name>
<dbReference type="Proteomes" id="UP001291623">
    <property type="component" value="Unassembled WGS sequence"/>
</dbReference>
<dbReference type="SUPFAM" id="SSF51430">
    <property type="entry name" value="NAD(P)-linked oxidoreductase"/>
    <property type="match status" value="1"/>
</dbReference>
<evidence type="ECO:0000313" key="3">
    <source>
        <dbReference type="Proteomes" id="UP001291623"/>
    </source>
</evidence>
<accession>A0AAE1RH94</accession>
<feature type="compositionally biased region" description="Acidic residues" evidence="1">
    <location>
        <begin position="215"/>
        <end position="225"/>
    </location>
</feature>
<evidence type="ECO:0000256" key="1">
    <source>
        <dbReference type="SAM" id="MobiDB-lite"/>
    </source>
</evidence>
<proteinExistence type="predicted"/>
<feature type="region of interest" description="Disordered" evidence="1">
    <location>
        <begin position="168"/>
        <end position="230"/>
    </location>
</feature>
<sequence>MNLSLPSSKFIPYIRCSNSTSGSCSISGVQIPQNSPFLAMAKGKDGPLTVSPMGFGTWAWGNNFSGVIKIQWTLNLSALSILPCRMALTCSIRLILMELPGKFIRIRVIANSPLGLGMLTGKYTPSNLPPGPRQILPGLEPLLTSLRQIAQRRRKTIPPLETLNDQLKNNLARGSRSQESKDNELHTSSENGCTDELNDSPGCSNSRFGHKRVNEEDDDTTEETDTYFNPKEEAEFWNLEELEDNNSLRHSCIGLGSISNSKLRDF</sequence>
<comment type="caution">
    <text evidence="2">The sequence shown here is derived from an EMBL/GenBank/DDBJ whole genome shotgun (WGS) entry which is preliminary data.</text>
</comment>
<keyword evidence="3" id="KW-1185">Reference proteome</keyword>
<dbReference type="AlphaFoldDB" id="A0AAE1RH94"/>
<reference evidence="2" key="1">
    <citation type="submission" date="2023-12" db="EMBL/GenBank/DDBJ databases">
        <title>Genome assembly of Anisodus tanguticus.</title>
        <authorList>
            <person name="Wang Y.-J."/>
        </authorList>
    </citation>
    <scope>NUCLEOTIDE SEQUENCE</scope>
    <source>
        <strain evidence="2">KB-2021</strain>
        <tissue evidence="2">Leaf</tissue>
    </source>
</reference>
<dbReference type="InterPro" id="IPR036812">
    <property type="entry name" value="NAD(P)_OxRdtase_dom_sf"/>
</dbReference>
<organism evidence="2 3">
    <name type="scientific">Anisodus tanguticus</name>
    <dbReference type="NCBI Taxonomy" id="243964"/>
    <lineage>
        <taxon>Eukaryota</taxon>
        <taxon>Viridiplantae</taxon>
        <taxon>Streptophyta</taxon>
        <taxon>Embryophyta</taxon>
        <taxon>Tracheophyta</taxon>
        <taxon>Spermatophyta</taxon>
        <taxon>Magnoliopsida</taxon>
        <taxon>eudicotyledons</taxon>
        <taxon>Gunneridae</taxon>
        <taxon>Pentapetalae</taxon>
        <taxon>asterids</taxon>
        <taxon>lamiids</taxon>
        <taxon>Solanales</taxon>
        <taxon>Solanaceae</taxon>
        <taxon>Solanoideae</taxon>
        <taxon>Hyoscyameae</taxon>
        <taxon>Anisodus</taxon>
    </lineage>
</organism>
<protein>
    <submittedName>
        <fullName evidence="2">Uncharacterized protein</fullName>
    </submittedName>
</protein>
<feature type="compositionally biased region" description="Basic and acidic residues" evidence="1">
    <location>
        <begin position="176"/>
        <end position="187"/>
    </location>
</feature>
<dbReference type="EMBL" id="JAVYJV010000016">
    <property type="protein sequence ID" value="KAK4351006.1"/>
    <property type="molecule type" value="Genomic_DNA"/>
</dbReference>
<evidence type="ECO:0000313" key="2">
    <source>
        <dbReference type="EMBL" id="KAK4351006.1"/>
    </source>
</evidence>